<dbReference type="PIRSF" id="PIRSF000097">
    <property type="entry name" value="AKR"/>
    <property type="match status" value="1"/>
</dbReference>
<comment type="caution">
    <text evidence="7">The sequence shown here is derived from an EMBL/GenBank/DDBJ whole genome shotgun (WGS) entry which is preliminary data.</text>
</comment>
<keyword evidence="2" id="KW-0560">Oxidoreductase</keyword>
<dbReference type="Pfam" id="PF00248">
    <property type="entry name" value="Aldo_ket_red"/>
    <property type="match status" value="1"/>
</dbReference>
<organism evidence="7 8">
    <name type="scientific">Phanerochaete sordida</name>
    <dbReference type="NCBI Taxonomy" id="48140"/>
    <lineage>
        <taxon>Eukaryota</taxon>
        <taxon>Fungi</taxon>
        <taxon>Dikarya</taxon>
        <taxon>Basidiomycota</taxon>
        <taxon>Agaricomycotina</taxon>
        <taxon>Agaricomycetes</taxon>
        <taxon>Polyporales</taxon>
        <taxon>Phanerochaetaceae</taxon>
        <taxon>Phanerochaete</taxon>
    </lineage>
</organism>
<reference evidence="7 8" key="1">
    <citation type="submission" date="2021-08" db="EMBL/GenBank/DDBJ databases">
        <title>Draft Genome Sequence of Phanerochaete sordida strain YK-624.</title>
        <authorList>
            <person name="Mori T."/>
            <person name="Dohra H."/>
            <person name="Suzuki T."/>
            <person name="Kawagishi H."/>
            <person name="Hirai H."/>
        </authorList>
    </citation>
    <scope>NUCLEOTIDE SEQUENCE [LARGE SCALE GENOMIC DNA]</scope>
    <source>
        <strain evidence="7 8">YK-624</strain>
    </source>
</reference>
<feature type="domain" description="NADP-dependent oxidoreductase" evidence="6">
    <location>
        <begin position="47"/>
        <end position="274"/>
    </location>
</feature>
<evidence type="ECO:0000313" key="7">
    <source>
        <dbReference type="EMBL" id="GJE87304.1"/>
    </source>
</evidence>
<dbReference type="CDD" id="cd19071">
    <property type="entry name" value="AKR_AKR1-5-like"/>
    <property type="match status" value="1"/>
</dbReference>
<comment type="similarity">
    <text evidence="1">Belongs to the aldo/keto reductase family.</text>
</comment>
<dbReference type="InterPro" id="IPR023210">
    <property type="entry name" value="NADP_OxRdtase_dom"/>
</dbReference>
<evidence type="ECO:0000256" key="3">
    <source>
        <dbReference type="PIRSR" id="PIRSR000097-1"/>
    </source>
</evidence>
<proteinExistence type="inferred from homology"/>
<feature type="binding site" evidence="4">
    <location>
        <position position="123"/>
    </location>
    <ligand>
        <name>substrate</name>
    </ligand>
</feature>
<evidence type="ECO:0000256" key="2">
    <source>
        <dbReference type="ARBA" id="ARBA00023002"/>
    </source>
</evidence>
<dbReference type="Gene3D" id="3.20.20.100">
    <property type="entry name" value="NADP-dependent oxidoreductase domain"/>
    <property type="match status" value="1"/>
</dbReference>
<dbReference type="InterPro" id="IPR020471">
    <property type="entry name" value="AKR"/>
</dbReference>
<dbReference type="InterPro" id="IPR018170">
    <property type="entry name" value="Aldo/ket_reductase_CS"/>
</dbReference>
<dbReference type="PANTHER" id="PTHR43827:SF13">
    <property type="entry name" value="ALDO_KETO REDUCTASE FAMILY PROTEIN"/>
    <property type="match status" value="1"/>
</dbReference>
<dbReference type="PANTHER" id="PTHR43827">
    <property type="entry name" value="2,5-DIKETO-D-GLUCONIC ACID REDUCTASE"/>
    <property type="match status" value="1"/>
</dbReference>
<dbReference type="OrthoDB" id="416253at2759"/>
<evidence type="ECO:0000256" key="4">
    <source>
        <dbReference type="PIRSR" id="PIRSR000097-2"/>
    </source>
</evidence>
<evidence type="ECO:0000313" key="8">
    <source>
        <dbReference type="Proteomes" id="UP000703269"/>
    </source>
</evidence>
<feature type="active site" description="Proton donor" evidence="3">
    <location>
        <position position="64"/>
    </location>
</feature>
<gene>
    <name evidence="7" type="ORF">PsYK624_033870</name>
</gene>
<dbReference type="InterPro" id="IPR036812">
    <property type="entry name" value="NAD(P)_OxRdtase_dom_sf"/>
</dbReference>
<dbReference type="FunFam" id="3.20.20.100:FF:000015">
    <property type="entry name" value="Oxidoreductase, aldo/keto reductase family"/>
    <property type="match status" value="1"/>
</dbReference>
<dbReference type="PROSITE" id="PS00062">
    <property type="entry name" value="ALDOKETO_REDUCTASE_2"/>
    <property type="match status" value="1"/>
</dbReference>
<accession>A0A9P3G485</accession>
<protein>
    <submittedName>
        <fullName evidence="7">Aldo/keto reductase</fullName>
    </submittedName>
</protein>
<keyword evidence="8" id="KW-1185">Reference proteome</keyword>
<dbReference type="SUPFAM" id="SSF51430">
    <property type="entry name" value="NAD(P)-linked oxidoreductase"/>
    <property type="match status" value="1"/>
</dbReference>
<feature type="site" description="Lowers pKa of active site Tyr" evidence="5">
    <location>
        <position position="89"/>
    </location>
</feature>
<dbReference type="EMBL" id="BPQB01000006">
    <property type="protein sequence ID" value="GJE87304.1"/>
    <property type="molecule type" value="Genomic_DNA"/>
</dbReference>
<name>A0A9P3G485_9APHY</name>
<evidence type="ECO:0000259" key="6">
    <source>
        <dbReference type="Pfam" id="PF00248"/>
    </source>
</evidence>
<sequence length="289" mass="32286">MNRIFSRSFRAMASTLSIDSAARLRSGYPTPLLGLGVYKNTACQPACLAALKHGYRKIDTARMYGNEAQVGEALKACGLSREQFYITSKINTFDPCSYDETLAAVDDSLQKLGLEYLDYMLIHAPLVSKAKRLDIWKALIQAKSQGKIKVIGVSNYGVKHLEEIKAAGLEAPEINQIELQPLCQQKEIVDYCKKHEIFIEAYAPLMRGLWDHAAITDAAKKYNKHPAQILVRWSLQRGFSPLPKSDKPERVVSNADVYDFEISAEDMARIDALDRGTEGAITWNPVDSE</sequence>
<dbReference type="GO" id="GO:0016491">
    <property type="term" value="F:oxidoreductase activity"/>
    <property type="evidence" value="ECO:0007669"/>
    <property type="project" value="UniProtKB-KW"/>
</dbReference>
<dbReference type="Proteomes" id="UP000703269">
    <property type="component" value="Unassembled WGS sequence"/>
</dbReference>
<dbReference type="AlphaFoldDB" id="A0A9P3G485"/>
<evidence type="ECO:0000256" key="1">
    <source>
        <dbReference type="ARBA" id="ARBA00007905"/>
    </source>
</evidence>
<dbReference type="PRINTS" id="PR00069">
    <property type="entry name" value="ALDKETRDTASE"/>
</dbReference>
<evidence type="ECO:0000256" key="5">
    <source>
        <dbReference type="PIRSR" id="PIRSR000097-3"/>
    </source>
</evidence>